<dbReference type="Pfam" id="PF08282">
    <property type="entry name" value="Hydrolase_3"/>
    <property type="match status" value="1"/>
</dbReference>
<name>A0A4Q2EDC0_ENTCL</name>
<dbReference type="NCBIfam" id="NF007821">
    <property type="entry name" value="PRK10530.1"/>
    <property type="match status" value="1"/>
</dbReference>
<dbReference type="CDD" id="cd07516">
    <property type="entry name" value="HAD_Pase"/>
    <property type="match status" value="1"/>
</dbReference>
<dbReference type="Gene3D" id="3.30.1240.10">
    <property type="match status" value="1"/>
</dbReference>
<keyword evidence="2" id="KW-0378">Hydrolase</keyword>
<sequence length="272" mass="30157">MTSRVIALDLDGTLLTPQKTLLPASLEALKRAQEVGYQLLIVTGRHHVAIHPFYQALALDTPAICCNGTYLYDYQAKKVLASDPLPVPQALQLIDLLDEHAVHGLMYVDNAMVYERPTGHVIRTSNWAKSLPEAQRPVFTQVSSLRQAAQDVDAIWKFALTDEDTTKLNTFAKHVEETLGLECEWSWHDQVDIARKGNSKGKRLTQYVESQGWSMRDVIAFGDNYNDISMLEAAGTGVAMGNADDAVKARANVVIGDNTTDSIAQYIYTHLL</sequence>
<protein>
    <submittedName>
        <fullName evidence="4">Pyridoxal phosphatase</fullName>
    </submittedName>
</protein>
<dbReference type="InterPro" id="IPR036412">
    <property type="entry name" value="HAD-like_sf"/>
</dbReference>
<dbReference type="NCBIfam" id="TIGR01484">
    <property type="entry name" value="HAD-SF-IIB"/>
    <property type="match status" value="1"/>
</dbReference>
<organism evidence="4 5">
    <name type="scientific">Enterobacter cloacae</name>
    <dbReference type="NCBI Taxonomy" id="550"/>
    <lineage>
        <taxon>Bacteria</taxon>
        <taxon>Pseudomonadati</taxon>
        <taxon>Pseudomonadota</taxon>
        <taxon>Gammaproteobacteria</taxon>
        <taxon>Enterobacterales</taxon>
        <taxon>Enterobacteriaceae</taxon>
        <taxon>Enterobacter</taxon>
        <taxon>Enterobacter cloacae complex</taxon>
    </lineage>
</organism>
<dbReference type="PANTHER" id="PTHR10000">
    <property type="entry name" value="PHOSPHOSERINE PHOSPHATASE"/>
    <property type="match status" value="1"/>
</dbReference>
<reference evidence="4 5" key="1">
    <citation type="submission" date="2018-06" db="EMBL/GenBank/DDBJ databases">
        <title>Carbapenemase-producing Enterobacteriaceae present in wastewater treatment plant effluent and nearby surface waters in the US.</title>
        <authorList>
            <person name="Mathys D.A."/>
            <person name="Mollenkopf D.F."/>
            <person name="Feicht S.M."/>
            <person name="Adams R.J."/>
            <person name="Albers A.L."/>
            <person name="Grooters S.V."/>
            <person name="Stuever D.M."/>
            <person name="Daniels J.B."/>
            <person name="Wittum T.E."/>
        </authorList>
    </citation>
    <scope>NUCLEOTIDE SEQUENCE [LARGE SCALE GENOMIC DNA]</scope>
    <source>
        <strain evidence="4 5">GEO_4_Eff_A</strain>
    </source>
</reference>
<dbReference type="InterPro" id="IPR000150">
    <property type="entry name" value="Cof"/>
</dbReference>
<dbReference type="SUPFAM" id="SSF56784">
    <property type="entry name" value="HAD-like"/>
    <property type="match status" value="1"/>
</dbReference>
<accession>A0A4Q2EDC0</accession>
<dbReference type="Gene3D" id="3.40.50.1000">
    <property type="entry name" value="HAD superfamily/HAD-like"/>
    <property type="match status" value="1"/>
</dbReference>
<evidence type="ECO:0000313" key="4">
    <source>
        <dbReference type="EMBL" id="RXW30536.1"/>
    </source>
</evidence>
<dbReference type="GO" id="GO:0005829">
    <property type="term" value="C:cytosol"/>
    <property type="evidence" value="ECO:0007669"/>
    <property type="project" value="TreeGrafter"/>
</dbReference>
<keyword evidence="1" id="KW-0479">Metal-binding</keyword>
<dbReference type="InterPro" id="IPR023214">
    <property type="entry name" value="HAD_sf"/>
</dbReference>
<evidence type="ECO:0000256" key="1">
    <source>
        <dbReference type="ARBA" id="ARBA00022723"/>
    </source>
</evidence>
<dbReference type="EMBL" id="QJSL01000002">
    <property type="protein sequence ID" value="RXW30536.1"/>
    <property type="molecule type" value="Genomic_DNA"/>
</dbReference>
<dbReference type="PANTHER" id="PTHR10000:SF58">
    <property type="entry name" value="PYRIDOXAL PHOSPHATE PHOSPHATASE YBHA"/>
    <property type="match status" value="1"/>
</dbReference>
<evidence type="ECO:0000256" key="3">
    <source>
        <dbReference type="ARBA" id="ARBA00022842"/>
    </source>
</evidence>
<evidence type="ECO:0000313" key="5">
    <source>
        <dbReference type="Proteomes" id="UP000290875"/>
    </source>
</evidence>
<dbReference type="GO" id="GO:0016791">
    <property type="term" value="F:phosphatase activity"/>
    <property type="evidence" value="ECO:0007669"/>
    <property type="project" value="UniProtKB-ARBA"/>
</dbReference>
<dbReference type="PROSITE" id="PS01229">
    <property type="entry name" value="COF_2"/>
    <property type="match status" value="1"/>
</dbReference>
<dbReference type="GO" id="GO:0000287">
    <property type="term" value="F:magnesium ion binding"/>
    <property type="evidence" value="ECO:0007669"/>
    <property type="project" value="TreeGrafter"/>
</dbReference>
<dbReference type="Proteomes" id="UP000290875">
    <property type="component" value="Unassembled WGS sequence"/>
</dbReference>
<proteinExistence type="predicted"/>
<dbReference type="AlphaFoldDB" id="A0A4Q2EDC0"/>
<comment type="caution">
    <text evidence="4">The sequence shown here is derived from an EMBL/GenBank/DDBJ whole genome shotgun (WGS) entry which is preliminary data.</text>
</comment>
<dbReference type="InterPro" id="IPR006379">
    <property type="entry name" value="HAD-SF_hydro_IIB"/>
</dbReference>
<keyword evidence="3" id="KW-0460">Magnesium</keyword>
<dbReference type="SFLD" id="SFLDS00003">
    <property type="entry name" value="Haloacid_Dehalogenase"/>
    <property type="match status" value="1"/>
</dbReference>
<dbReference type="NCBIfam" id="TIGR00099">
    <property type="entry name" value="Cof-subfamily"/>
    <property type="match status" value="1"/>
</dbReference>
<evidence type="ECO:0000256" key="2">
    <source>
        <dbReference type="ARBA" id="ARBA00022801"/>
    </source>
</evidence>
<dbReference type="RefSeq" id="WP_129323548.1">
    <property type="nucleotide sequence ID" value="NZ_QJSL01000002.1"/>
</dbReference>
<dbReference type="SFLD" id="SFLDG01140">
    <property type="entry name" value="C2.B:_Phosphomannomutase_and_P"/>
    <property type="match status" value="1"/>
</dbReference>
<gene>
    <name evidence="4" type="ORF">DM877_02685</name>
</gene>
<dbReference type="PROSITE" id="PS01228">
    <property type="entry name" value="COF_1"/>
    <property type="match status" value="1"/>
</dbReference>